<organism evidence="3 4">
    <name type="scientific">Didymodactylos carnosus</name>
    <dbReference type="NCBI Taxonomy" id="1234261"/>
    <lineage>
        <taxon>Eukaryota</taxon>
        <taxon>Metazoa</taxon>
        <taxon>Spiralia</taxon>
        <taxon>Gnathifera</taxon>
        <taxon>Rotifera</taxon>
        <taxon>Eurotatoria</taxon>
        <taxon>Bdelloidea</taxon>
        <taxon>Philodinida</taxon>
        <taxon>Philodinidae</taxon>
        <taxon>Didymodactylos</taxon>
    </lineage>
</organism>
<comment type="caution">
    <text evidence="3">The sequence shown here is derived from an EMBL/GenBank/DDBJ whole genome shotgun (WGS) entry which is preliminary data.</text>
</comment>
<accession>A0A8S2KUR9</accession>
<dbReference type="AlphaFoldDB" id="A0A8S2KUR9"/>
<dbReference type="Gene3D" id="1.20.58.60">
    <property type="match status" value="2"/>
</dbReference>
<proteinExistence type="predicted"/>
<dbReference type="SMART" id="SM00150">
    <property type="entry name" value="SPEC"/>
    <property type="match status" value="1"/>
</dbReference>
<evidence type="ECO:0000256" key="1">
    <source>
        <dbReference type="ARBA" id="ARBA00022737"/>
    </source>
</evidence>
<dbReference type="Proteomes" id="UP000682733">
    <property type="component" value="Unassembled WGS sequence"/>
</dbReference>
<feature type="non-terminal residue" evidence="3">
    <location>
        <position position="1"/>
    </location>
</feature>
<keyword evidence="2" id="KW-0175">Coiled coil</keyword>
<dbReference type="PANTHER" id="PTHR11915">
    <property type="entry name" value="SPECTRIN/FILAMIN RELATED CYTOSKELETAL PROTEIN"/>
    <property type="match status" value="1"/>
</dbReference>
<dbReference type="EMBL" id="CAJOBA010011530">
    <property type="protein sequence ID" value="CAF3871075.1"/>
    <property type="molecule type" value="Genomic_DNA"/>
</dbReference>
<feature type="coiled-coil region" evidence="2">
    <location>
        <begin position="9"/>
        <end position="36"/>
    </location>
</feature>
<gene>
    <name evidence="3" type="ORF">TMI583_LOCUS19648</name>
</gene>
<dbReference type="CDD" id="cd00176">
    <property type="entry name" value="SPEC"/>
    <property type="match status" value="1"/>
</dbReference>
<dbReference type="InterPro" id="IPR002017">
    <property type="entry name" value="Spectrin_repeat"/>
</dbReference>
<reference evidence="3" key="1">
    <citation type="submission" date="2021-02" db="EMBL/GenBank/DDBJ databases">
        <authorList>
            <person name="Nowell W R."/>
        </authorList>
    </citation>
    <scope>NUCLEOTIDE SEQUENCE</scope>
</reference>
<sequence length="124" mass="14726">DYGKDMTSVQNLQKKQQLLENEFNIKKEKIDQLSKDAEHFQQVGHFDANNILKKQIQLVSRFQSLLEPLQMKKIKLNASLELQRLLHDIEDEEAWIREKEPSIMSTNRGYLICFEKISCEYEIK</sequence>
<dbReference type="Pfam" id="PF00435">
    <property type="entry name" value="Spectrin"/>
    <property type="match status" value="1"/>
</dbReference>
<protein>
    <submittedName>
        <fullName evidence="3">Uncharacterized protein</fullName>
    </submittedName>
</protein>
<name>A0A8S2KUR9_9BILA</name>
<feature type="non-terminal residue" evidence="3">
    <location>
        <position position="124"/>
    </location>
</feature>
<dbReference type="SUPFAM" id="SSF46966">
    <property type="entry name" value="Spectrin repeat"/>
    <property type="match status" value="1"/>
</dbReference>
<dbReference type="InterPro" id="IPR018159">
    <property type="entry name" value="Spectrin/alpha-actinin"/>
</dbReference>
<keyword evidence="1" id="KW-0677">Repeat</keyword>
<evidence type="ECO:0000256" key="2">
    <source>
        <dbReference type="SAM" id="Coils"/>
    </source>
</evidence>
<evidence type="ECO:0000313" key="4">
    <source>
        <dbReference type="Proteomes" id="UP000682733"/>
    </source>
</evidence>
<evidence type="ECO:0000313" key="3">
    <source>
        <dbReference type="EMBL" id="CAF3871075.1"/>
    </source>
</evidence>